<organism evidence="3 4">
    <name type="scientific">Bacteroides graminisolvens</name>
    <dbReference type="NCBI Taxonomy" id="477666"/>
    <lineage>
        <taxon>Bacteria</taxon>
        <taxon>Pseudomonadati</taxon>
        <taxon>Bacteroidota</taxon>
        <taxon>Bacteroidia</taxon>
        <taxon>Bacteroidales</taxon>
        <taxon>Bacteroidaceae</taxon>
        <taxon>Bacteroides</taxon>
    </lineage>
</organism>
<dbReference type="Pfam" id="PF00149">
    <property type="entry name" value="Metallophos"/>
    <property type="match status" value="1"/>
</dbReference>
<reference evidence="3 4" key="1">
    <citation type="journal article" date="2018" name="Nat. Biotechnol.">
        <title>A standardized bacterial taxonomy based on genome phylogeny substantially revises the tree of life.</title>
        <authorList>
            <person name="Parks D.H."/>
            <person name="Chuvochina M."/>
            <person name="Waite D.W."/>
            <person name="Rinke C."/>
            <person name="Skarshewski A."/>
            <person name="Chaumeil P.A."/>
            <person name="Hugenholtz P."/>
        </authorList>
    </citation>
    <scope>NUCLEOTIDE SEQUENCE [LARGE SCALE GENOMIC DNA]</scope>
    <source>
        <strain evidence="3">UBA9667</strain>
    </source>
</reference>
<protein>
    <submittedName>
        <fullName evidence="3">Metallophosphatase</fullName>
    </submittedName>
</protein>
<dbReference type="CDD" id="cd07383">
    <property type="entry name" value="MPP_Dcr2"/>
    <property type="match status" value="1"/>
</dbReference>
<evidence type="ECO:0000313" key="3">
    <source>
        <dbReference type="EMBL" id="HCK25080.1"/>
    </source>
</evidence>
<dbReference type="Gene3D" id="3.60.21.10">
    <property type="match status" value="1"/>
</dbReference>
<comment type="caution">
    <text evidence="3">The sequence shown here is derived from an EMBL/GenBank/DDBJ whole genome shotgun (WGS) entry which is preliminary data.</text>
</comment>
<feature type="chain" id="PRO_5017639554" evidence="1">
    <location>
        <begin position="22"/>
        <end position="315"/>
    </location>
</feature>
<proteinExistence type="predicted"/>
<dbReference type="GO" id="GO:0016788">
    <property type="term" value="F:hydrolase activity, acting on ester bonds"/>
    <property type="evidence" value="ECO:0007669"/>
    <property type="project" value="TreeGrafter"/>
</dbReference>
<dbReference type="EMBL" id="DPVG01000367">
    <property type="protein sequence ID" value="HCK25080.1"/>
    <property type="molecule type" value="Genomic_DNA"/>
</dbReference>
<evidence type="ECO:0000259" key="2">
    <source>
        <dbReference type="Pfam" id="PF00149"/>
    </source>
</evidence>
<gene>
    <name evidence="3" type="ORF">DHW31_09955</name>
</gene>
<evidence type="ECO:0000313" key="4">
    <source>
        <dbReference type="Proteomes" id="UP000263098"/>
    </source>
</evidence>
<feature type="signal peptide" evidence="1">
    <location>
        <begin position="1"/>
        <end position="21"/>
    </location>
</feature>
<name>A0A3D2SHU3_9BACE</name>
<dbReference type="InterPro" id="IPR004843">
    <property type="entry name" value="Calcineurin-like_PHP"/>
</dbReference>
<dbReference type="GO" id="GO:0005737">
    <property type="term" value="C:cytoplasm"/>
    <property type="evidence" value="ECO:0007669"/>
    <property type="project" value="TreeGrafter"/>
</dbReference>
<dbReference type="SUPFAM" id="SSF56300">
    <property type="entry name" value="Metallo-dependent phosphatases"/>
    <property type="match status" value="1"/>
</dbReference>
<evidence type="ECO:0000256" key="1">
    <source>
        <dbReference type="SAM" id="SignalP"/>
    </source>
</evidence>
<sequence length="315" mass="35061">MAKMKKVFFLCFLFSSLLLHAGRPVLKVHKGNFKIVQFTDVHWSVGGKYEVKNDSTLLVMNAVLDAEKPDLVVFTGDVMVSKDALEGWERVLAPVELRKIPFAVTFGNHDTEADVPTTDVLAFIAKRPYNVTTNAGGGVEGVGNCVLPVRNEKGDATAWNLFLFDSHAYTNDSTLGYYDWIKKSQVDWFVAESNRSAAKNKRNVPALAFFHIPVPEYEYVRLQKNTVGNTSEKVCSPLLNSGLFFAFMQQQNVKATFVGHDHNNDFVGSLAGIKLCYGRKTGFLSYGILEKGARVIEINENGEMSTHIRTLHGTE</sequence>
<dbReference type="PANTHER" id="PTHR32440">
    <property type="entry name" value="PHOSPHATASE DCR2-RELATED-RELATED"/>
    <property type="match status" value="1"/>
</dbReference>
<dbReference type="Proteomes" id="UP000263098">
    <property type="component" value="Unassembled WGS sequence"/>
</dbReference>
<dbReference type="AlphaFoldDB" id="A0A3D2SHU3"/>
<dbReference type="InterPro" id="IPR029052">
    <property type="entry name" value="Metallo-depent_PP-like"/>
</dbReference>
<accession>A0A3D2SHU3</accession>
<feature type="domain" description="Calcineurin-like phosphoesterase" evidence="2">
    <location>
        <begin position="33"/>
        <end position="263"/>
    </location>
</feature>
<keyword evidence="1" id="KW-0732">Signal</keyword>